<evidence type="ECO:0000256" key="5">
    <source>
        <dbReference type="ARBA" id="ARBA00022857"/>
    </source>
</evidence>
<dbReference type="EC" id="1.3.1.104" evidence="11"/>
<keyword evidence="6" id="KW-0809">Transit peptide</keyword>
<evidence type="ECO:0000256" key="6">
    <source>
        <dbReference type="ARBA" id="ARBA00022946"/>
    </source>
</evidence>
<dbReference type="InterPro" id="IPR051034">
    <property type="entry name" value="Mito_Enoyl-ACP_Reductase"/>
</dbReference>
<evidence type="ECO:0000259" key="15">
    <source>
        <dbReference type="SMART" id="SM00829"/>
    </source>
</evidence>
<keyword evidence="5" id="KW-0521">NADP</keyword>
<evidence type="ECO:0000256" key="14">
    <source>
        <dbReference type="ARBA" id="ARBA00048843"/>
    </source>
</evidence>
<sequence>MGYNPLEGEFNWPKTDQCSSHQSYTLSYSVNIDHSLLFCNNLMCCLDINRIQEQQLPEVSDDEVKVQMIAAPINPADINTIQGQYPIKPTLPAVGGFEGVGEVLEVGHRVTNVKPGDKVISNTATLGSWRTHLVCNSSAVRTLPEGTPLLFAATMRVNMSTAYRLLQDFEDLQPGDCVIQNAANSGAGQAVHSIAAARGVNTINIVRDRPDIEDLRSYLQGLGATIVTTESQLRQNEKSIMQDVPKPKLALNAVSGKSCFVLLKQLQPKRTMVTYGGMSRQPVMVPTSSLIFSDIKVRGYWMSRWHEETATDIVSFIIFTTL</sequence>
<evidence type="ECO:0000256" key="13">
    <source>
        <dbReference type="ARBA" id="ARBA00042123"/>
    </source>
</evidence>
<dbReference type="Proteomes" id="UP000230750">
    <property type="component" value="Unassembled WGS sequence"/>
</dbReference>
<dbReference type="InterPro" id="IPR020843">
    <property type="entry name" value="ER"/>
</dbReference>
<keyword evidence="17" id="KW-1185">Reference proteome</keyword>
<organism evidence="16 17">
    <name type="scientific">Stichopus japonicus</name>
    <name type="common">Sea cucumber</name>
    <dbReference type="NCBI Taxonomy" id="307972"/>
    <lineage>
        <taxon>Eukaryota</taxon>
        <taxon>Metazoa</taxon>
        <taxon>Echinodermata</taxon>
        <taxon>Eleutherozoa</taxon>
        <taxon>Echinozoa</taxon>
        <taxon>Holothuroidea</taxon>
        <taxon>Aspidochirotacea</taxon>
        <taxon>Aspidochirotida</taxon>
        <taxon>Stichopodidae</taxon>
        <taxon>Apostichopus</taxon>
    </lineage>
</organism>
<dbReference type="GO" id="GO:0141148">
    <property type="term" value="F:enoyl-[acyl-carrier-protein] reductase (NADPH) activity"/>
    <property type="evidence" value="ECO:0007669"/>
    <property type="project" value="UniProtKB-EC"/>
</dbReference>
<keyword evidence="10" id="KW-0275">Fatty acid biosynthesis</keyword>
<evidence type="ECO:0000256" key="3">
    <source>
        <dbReference type="ARBA" id="ARBA00022516"/>
    </source>
</evidence>
<keyword evidence="3" id="KW-0444">Lipid biosynthesis</keyword>
<gene>
    <name evidence="16" type="ORF">BSL78_28565</name>
</gene>
<dbReference type="Gene3D" id="3.40.50.720">
    <property type="entry name" value="NAD(P)-binding Rossmann-like Domain"/>
    <property type="match status" value="1"/>
</dbReference>
<evidence type="ECO:0000256" key="12">
    <source>
        <dbReference type="ARBA" id="ARBA00041058"/>
    </source>
</evidence>
<comment type="caution">
    <text evidence="16">The sequence shown here is derived from an EMBL/GenBank/DDBJ whole genome shotgun (WGS) entry which is preliminary data.</text>
</comment>
<keyword evidence="8" id="KW-0443">Lipid metabolism</keyword>
<evidence type="ECO:0000256" key="7">
    <source>
        <dbReference type="ARBA" id="ARBA00023002"/>
    </source>
</evidence>
<reference evidence="16 17" key="1">
    <citation type="journal article" date="2017" name="PLoS Biol.">
        <title>The sea cucumber genome provides insights into morphological evolution and visceral regeneration.</title>
        <authorList>
            <person name="Zhang X."/>
            <person name="Sun L."/>
            <person name="Yuan J."/>
            <person name="Sun Y."/>
            <person name="Gao Y."/>
            <person name="Zhang L."/>
            <person name="Li S."/>
            <person name="Dai H."/>
            <person name="Hamel J.F."/>
            <person name="Liu C."/>
            <person name="Yu Y."/>
            <person name="Liu S."/>
            <person name="Lin W."/>
            <person name="Guo K."/>
            <person name="Jin S."/>
            <person name="Xu P."/>
            <person name="Storey K.B."/>
            <person name="Huan P."/>
            <person name="Zhang T."/>
            <person name="Zhou Y."/>
            <person name="Zhang J."/>
            <person name="Lin C."/>
            <person name="Li X."/>
            <person name="Xing L."/>
            <person name="Huo D."/>
            <person name="Sun M."/>
            <person name="Wang L."/>
            <person name="Mercier A."/>
            <person name="Li F."/>
            <person name="Yang H."/>
            <person name="Xiang J."/>
        </authorList>
    </citation>
    <scope>NUCLEOTIDE SEQUENCE [LARGE SCALE GENOMIC DNA]</scope>
    <source>
        <strain evidence="16">Shaxun</strain>
        <tissue evidence="16">Muscle</tissue>
    </source>
</reference>
<dbReference type="SMART" id="SM00829">
    <property type="entry name" value="PKS_ER"/>
    <property type="match status" value="1"/>
</dbReference>
<evidence type="ECO:0000256" key="1">
    <source>
        <dbReference type="ARBA" id="ARBA00004173"/>
    </source>
</evidence>
<keyword evidence="9" id="KW-0496">Mitochondrion</keyword>
<evidence type="ECO:0000313" key="17">
    <source>
        <dbReference type="Proteomes" id="UP000230750"/>
    </source>
</evidence>
<dbReference type="SUPFAM" id="SSF50129">
    <property type="entry name" value="GroES-like"/>
    <property type="match status" value="1"/>
</dbReference>
<dbReference type="Pfam" id="PF08240">
    <property type="entry name" value="ADH_N"/>
    <property type="match status" value="1"/>
</dbReference>
<comment type="catalytic activity">
    <reaction evidence="14">
        <text>a 2,3-saturated acyl-[ACP] + NADP(+) = a (2E)-enoyl-[ACP] + NADPH + H(+)</text>
        <dbReference type="Rhea" id="RHEA:22564"/>
        <dbReference type="Rhea" id="RHEA-COMP:9925"/>
        <dbReference type="Rhea" id="RHEA-COMP:9926"/>
        <dbReference type="ChEBI" id="CHEBI:15378"/>
        <dbReference type="ChEBI" id="CHEBI:57783"/>
        <dbReference type="ChEBI" id="CHEBI:58349"/>
        <dbReference type="ChEBI" id="CHEBI:78784"/>
        <dbReference type="ChEBI" id="CHEBI:78785"/>
        <dbReference type="EC" id="1.3.1.104"/>
    </reaction>
</comment>
<evidence type="ECO:0000256" key="4">
    <source>
        <dbReference type="ARBA" id="ARBA00022832"/>
    </source>
</evidence>
<keyword evidence="7" id="KW-0560">Oxidoreductase</keyword>
<comment type="similarity">
    <text evidence="2">Belongs to the zinc-containing alcohol dehydrogenase family. Quinone oxidoreductase subfamily.</text>
</comment>
<dbReference type="InterPro" id="IPR036291">
    <property type="entry name" value="NAD(P)-bd_dom_sf"/>
</dbReference>
<evidence type="ECO:0000256" key="8">
    <source>
        <dbReference type="ARBA" id="ARBA00023098"/>
    </source>
</evidence>
<dbReference type="STRING" id="307972.A0A2G8JFU8"/>
<dbReference type="CDD" id="cd08290">
    <property type="entry name" value="ETR"/>
    <property type="match status" value="1"/>
</dbReference>
<keyword evidence="4" id="KW-0276">Fatty acid metabolism</keyword>
<dbReference type="SUPFAM" id="SSF51735">
    <property type="entry name" value="NAD(P)-binding Rossmann-fold domains"/>
    <property type="match status" value="1"/>
</dbReference>
<dbReference type="GO" id="GO:0005739">
    <property type="term" value="C:mitochondrion"/>
    <property type="evidence" value="ECO:0007669"/>
    <property type="project" value="UniProtKB-SubCell"/>
</dbReference>
<dbReference type="FunFam" id="3.40.50.720:FF:000112">
    <property type="entry name" value="Enoyl-[acyl-carrier-protein] reductase 1, mitochondrial"/>
    <property type="match status" value="1"/>
</dbReference>
<evidence type="ECO:0000313" key="16">
    <source>
        <dbReference type="EMBL" id="PIK34612.1"/>
    </source>
</evidence>
<name>A0A2G8JFU8_STIJA</name>
<accession>A0A2G8JFU8</accession>
<evidence type="ECO:0000256" key="10">
    <source>
        <dbReference type="ARBA" id="ARBA00023160"/>
    </source>
</evidence>
<evidence type="ECO:0000256" key="9">
    <source>
        <dbReference type="ARBA" id="ARBA00023128"/>
    </source>
</evidence>
<dbReference type="PANTHER" id="PTHR43981:SF2">
    <property type="entry name" value="ENOYL-[ACYL-CARRIER-PROTEIN] REDUCTASE, MITOCHONDRIAL"/>
    <property type="match status" value="1"/>
</dbReference>
<dbReference type="OrthoDB" id="7482721at2759"/>
<evidence type="ECO:0000256" key="11">
    <source>
        <dbReference type="ARBA" id="ARBA00038963"/>
    </source>
</evidence>
<dbReference type="InterPro" id="IPR011032">
    <property type="entry name" value="GroES-like_sf"/>
</dbReference>
<comment type="subcellular location">
    <subcellularLocation>
        <location evidence="1">Mitochondrion</location>
    </subcellularLocation>
</comment>
<proteinExistence type="inferred from homology"/>
<dbReference type="GO" id="GO:0006633">
    <property type="term" value="P:fatty acid biosynthetic process"/>
    <property type="evidence" value="ECO:0007669"/>
    <property type="project" value="UniProtKB-KW"/>
</dbReference>
<dbReference type="AlphaFoldDB" id="A0A2G8JFU8"/>
<dbReference type="EMBL" id="MRZV01002124">
    <property type="protein sequence ID" value="PIK34612.1"/>
    <property type="molecule type" value="Genomic_DNA"/>
</dbReference>
<evidence type="ECO:0000256" key="2">
    <source>
        <dbReference type="ARBA" id="ARBA00010371"/>
    </source>
</evidence>
<dbReference type="PANTHER" id="PTHR43981">
    <property type="entry name" value="ENOYL-[ACYL-CARRIER-PROTEIN] REDUCTASE, MITOCHONDRIAL"/>
    <property type="match status" value="1"/>
</dbReference>
<dbReference type="Gene3D" id="3.90.180.10">
    <property type="entry name" value="Medium-chain alcohol dehydrogenases, catalytic domain"/>
    <property type="match status" value="1"/>
</dbReference>
<feature type="domain" description="Enoyl reductase (ER)" evidence="15">
    <location>
        <begin position="46"/>
        <end position="262"/>
    </location>
</feature>
<dbReference type="InterPro" id="IPR013154">
    <property type="entry name" value="ADH-like_N"/>
</dbReference>
<protein>
    <recommendedName>
        <fullName evidence="12">Enoyl-[acyl-carrier-protein] reductase, mitochondrial</fullName>
        <ecNumber evidence="11">1.3.1.104</ecNumber>
    </recommendedName>
    <alternativeName>
        <fullName evidence="13">2-enoyl thioester reductase</fullName>
    </alternativeName>
</protein>